<comment type="pathway">
    <text evidence="6">Cell wall biogenesis; peptidoglycan biosynthesis.</text>
</comment>
<keyword evidence="6" id="KW-1003">Cell membrane</keyword>
<organism evidence="7 8">
    <name type="scientific">Tychonema bourrellyi FEM_GT703</name>
    <dbReference type="NCBI Taxonomy" id="2040638"/>
    <lineage>
        <taxon>Bacteria</taxon>
        <taxon>Bacillati</taxon>
        <taxon>Cyanobacteriota</taxon>
        <taxon>Cyanophyceae</taxon>
        <taxon>Oscillatoriophycideae</taxon>
        <taxon>Oscillatoriales</taxon>
        <taxon>Microcoleaceae</taxon>
        <taxon>Tychonema</taxon>
    </lineage>
</organism>
<evidence type="ECO:0000313" key="8">
    <source>
        <dbReference type="Proteomes" id="UP000226442"/>
    </source>
</evidence>
<evidence type="ECO:0000256" key="3">
    <source>
        <dbReference type="ARBA" id="ARBA00022960"/>
    </source>
</evidence>
<comment type="catalytic activity">
    <reaction evidence="6">
        <text>[GlcNAc-(1-&gt;4)-Mur2Ac(oyl-L-Ala-gamma-D-Glu-L-Lys-D-Ala-D-Ala)](n)-di-trans,octa-cis-undecaprenyl diphosphate + beta-D-GlcNAc-(1-&gt;4)-Mur2Ac(oyl-L-Ala-gamma-D-Glu-L-Lys-D-Ala-D-Ala)-di-trans,octa-cis-undecaprenyl diphosphate = [GlcNAc-(1-&gt;4)-Mur2Ac(oyl-L-Ala-gamma-D-Glu-L-Lys-D-Ala-D-Ala)](n+1)-di-trans,octa-cis-undecaprenyl diphosphate + di-trans,octa-cis-undecaprenyl diphosphate + H(+)</text>
        <dbReference type="Rhea" id="RHEA:23708"/>
        <dbReference type="Rhea" id="RHEA-COMP:9602"/>
        <dbReference type="Rhea" id="RHEA-COMP:9603"/>
        <dbReference type="ChEBI" id="CHEBI:15378"/>
        <dbReference type="ChEBI" id="CHEBI:58405"/>
        <dbReference type="ChEBI" id="CHEBI:60033"/>
        <dbReference type="ChEBI" id="CHEBI:78435"/>
        <dbReference type="EC" id="2.4.99.28"/>
    </reaction>
</comment>
<name>A0A2G4EW74_9CYAN</name>
<dbReference type="PANTHER" id="PTHR30474:SF1">
    <property type="entry name" value="PEPTIDOGLYCAN GLYCOSYLTRANSFERASE MRDB"/>
    <property type="match status" value="1"/>
</dbReference>
<evidence type="ECO:0000256" key="1">
    <source>
        <dbReference type="ARBA" id="ARBA00004141"/>
    </source>
</evidence>
<keyword evidence="4 6" id="KW-1133">Transmembrane helix</keyword>
<dbReference type="GO" id="GO:0051301">
    <property type="term" value="P:cell division"/>
    <property type="evidence" value="ECO:0007669"/>
    <property type="project" value="InterPro"/>
</dbReference>
<dbReference type="AlphaFoldDB" id="A0A2G4EW74"/>
<dbReference type="PANTHER" id="PTHR30474">
    <property type="entry name" value="CELL CYCLE PROTEIN"/>
    <property type="match status" value="1"/>
</dbReference>
<keyword evidence="2 6" id="KW-0812">Transmembrane</keyword>
<evidence type="ECO:0000256" key="2">
    <source>
        <dbReference type="ARBA" id="ARBA00022692"/>
    </source>
</evidence>
<keyword evidence="6" id="KW-0328">Glycosyltransferase</keyword>
<feature type="transmembrane region" description="Helical" evidence="6">
    <location>
        <begin position="52"/>
        <end position="70"/>
    </location>
</feature>
<comment type="function">
    <text evidence="6">Peptidoglycan polymerase that is essential for cell wall elongation.</text>
</comment>
<comment type="subcellular location">
    <subcellularLocation>
        <location evidence="6">Cell membrane</location>
        <topology evidence="6">Multi-pass membrane protein</topology>
    </subcellularLocation>
    <subcellularLocation>
        <location evidence="1">Membrane</location>
        <topology evidence="1">Multi-pass membrane protein</topology>
    </subcellularLocation>
</comment>
<dbReference type="Proteomes" id="UP000226442">
    <property type="component" value="Unassembled WGS sequence"/>
</dbReference>
<dbReference type="InterPro" id="IPR011923">
    <property type="entry name" value="RodA/MrdB"/>
</dbReference>
<proteinExistence type="inferred from homology"/>
<evidence type="ECO:0000256" key="4">
    <source>
        <dbReference type="ARBA" id="ARBA00022989"/>
    </source>
</evidence>
<dbReference type="GO" id="GO:0015648">
    <property type="term" value="F:lipid-linked peptidoglycan transporter activity"/>
    <property type="evidence" value="ECO:0007669"/>
    <property type="project" value="TreeGrafter"/>
</dbReference>
<dbReference type="EC" id="2.4.99.28" evidence="6"/>
<protein>
    <recommendedName>
        <fullName evidence="6">Peptidoglycan glycosyltransferase RodA</fullName>
        <shortName evidence="6">PGT</shortName>
        <ecNumber evidence="6">2.4.99.28</ecNumber>
    </recommendedName>
    <alternativeName>
        <fullName evidence="6">Cell elongation protein RodA</fullName>
    </alternativeName>
    <alternativeName>
        <fullName evidence="6">Cell wall polymerase</fullName>
    </alternativeName>
    <alternativeName>
        <fullName evidence="6">Peptidoglycan polymerase</fullName>
        <shortName evidence="6">PG polymerase</shortName>
    </alternativeName>
</protein>
<feature type="transmembrane region" description="Helical" evidence="6">
    <location>
        <begin position="156"/>
        <end position="182"/>
    </location>
</feature>
<accession>A0A2G4EW74</accession>
<keyword evidence="5 6" id="KW-0472">Membrane</keyword>
<dbReference type="OrthoDB" id="9768187at2"/>
<gene>
    <name evidence="6" type="primary">rodA</name>
    <name evidence="7" type="ORF">CP500_019610</name>
</gene>
<dbReference type="GO" id="GO:0071555">
    <property type="term" value="P:cell wall organization"/>
    <property type="evidence" value="ECO:0007669"/>
    <property type="project" value="UniProtKB-KW"/>
</dbReference>
<feature type="transmembrane region" description="Helical" evidence="6">
    <location>
        <begin position="21"/>
        <end position="40"/>
    </location>
</feature>
<sequence>MFQRIQVRNRWTSILKPLEELDLWLFAACIGLTVFGGIMIHSVEINQGLIDWWRHWVTGGVGLLLAIIISRCRYELLLQWKWGIYVAINLSLIAVRFVGTTGLGAQRWINIGGFYLQPSEFAKIGMIITLAALMHDKTVPTVRDMLKLLAIMAVPWGLIFAEPNLGTSLVFGAITMGMFYWGNVNPGWLILLFSPLISVLLNNLSTPIWIAWIVVAGVIAWQSLPWRWLGTFATVLVNVVSGHVGHIFWGVLKDYQKMRLTGFLNPEKDPLGSGYHLIQSRIAIGAGQLKGRGLNHGTQTQLNFIPEQHTDFIFSAIGEELGFIGCICVLFVFWVICLRLVIIAQTANDNFGSLLAIGVLSMLIFQVFVNIGMNIGLAPVTGIPLPFLSYGNASLLSNFLGLGLVESVATQRRRKKKMWNN</sequence>
<dbReference type="HAMAP" id="MF_02079">
    <property type="entry name" value="PGT_RodA"/>
    <property type="match status" value="1"/>
</dbReference>
<dbReference type="EMBL" id="NXIB02000155">
    <property type="protein sequence ID" value="PHX53783.1"/>
    <property type="molecule type" value="Genomic_DNA"/>
</dbReference>
<dbReference type="NCBIfam" id="TIGR02210">
    <property type="entry name" value="rodA_shape"/>
    <property type="match status" value="1"/>
</dbReference>
<keyword evidence="6" id="KW-0961">Cell wall biogenesis/degradation</keyword>
<reference evidence="7" key="1">
    <citation type="submission" date="2017-10" db="EMBL/GenBank/DDBJ databases">
        <title>Draft genome sequence of the planktic cyanobacteria Tychonema bourrellyi isolated from alpine lentic freshwater.</title>
        <authorList>
            <person name="Tett A."/>
            <person name="Armanini F."/>
            <person name="Asnicar F."/>
            <person name="Boscaini A."/>
            <person name="Pasolli E."/>
            <person name="Zolfo M."/>
            <person name="Donati C."/>
            <person name="Salmaso N."/>
            <person name="Segata N."/>
        </authorList>
    </citation>
    <scope>NUCLEOTIDE SEQUENCE</scope>
    <source>
        <strain evidence="7">FEM_GT703</strain>
    </source>
</reference>
<keyword evidence="3 6" id="KW-0133">Cell shape</keyword>
<dbReference type="NCBIfam" id="NF037961">
    <property type="entry name" value="RodA_shape"/>
    <property type="match status" value="1"/>
</dbReference>
<keyword evidence="6" id="KW-0573">Peptidoglycan synthesis</keyword>
<evidence type="ECO:0000256" key="6">
    <source>
        <dbReference type="HAMAP-Rule" id="MF_02079"/>
    </source>
</evidence>
<dbReference type="RefSeq" id="WP_096829862.1">
    <property type="nucleotide sequence ID" value="NZ_NXIB02000155.1"/>
</dbReference>
<dbReference type="GO" id="GO:0005886">
    <property type="term" value="C:plasma membrane"/>
    <property type="evidence" value="ECO:0007669"/>
    <property type="project" value="UniProtKB-SubCell"/>
</dbReference>
<dbReference type="Pfam" id="PF01098">
    <property type="entry name" value="FTSW_RODA_SPOVE"/>
    <property type="match status" value="1"/>
</dbReference>
<dbReference type="GO" id="GO:0032153">
    <property type="term" value="C:cell division site"/>
    <property type="evidence" value="ECO:0007669"/>
    <property type="project" value="TreeGrafter"/>
</dbReference>
<feature type="transmembrane region" description="Helical" evidence="6">
    <location>
        <begin position="387"/>
        <end position="409"/>
    </location>
</feature>
<evidence type="ECO:0000256" key="5">
    <source>
        <dbReference type="ARBA" id="ARBA00023136"/>
    </source>
</evidence>
<comment type="caution">
    <text evidence="7">The sequence shown here is derived from an EMBL/GenBank/DDBJ whole genome shotgun (WGS) entry which is preliminary data.</text>
</comment>
<feature type="transmembrane region" description="Helical" evidence="6">
    <location>
        <begin position="354"/>
        <end position="375"/>
    </location>
</feature>
<feature type="transmembrane region" description="Helical" evidence="6">
    <location>
        <begin position="188"/>
        <end position="221"/>
    </location>
</feature>
<feature type="transmembrane region" description="Helical" evidence="6">
    <location>
        <begin position="82"/>
        <end position="103"/>
    </location>
</feature>
<dbReference type="UniPathway" id="UPA00219"/>
<keyword evidence="6" id="KW-0808">Transferase</keyword>
<evidence type="ECO:0000313" key="7">
    <source>
        <dbReference type="EMBL" id="PHX53783.1"/>
    </source>
</evidence>
<keyword evidence="8" id="KW-1185">Reference proteome</keyword>
<dbReference type="GO" id="GO:0008360">
    <property type="term" value="P:regulation of cell shape"/>
    <property type="evidence" value="ECO:0007669"/>
    <property type="project" value="UniProtKB-KW"/>
</dbReference>
<feature type="transmembrane region" description="Helical" evidence="6">
    <location>
        <begin position="115"/>
        <end position="135"/>
    </location>
</feature>
<dbReference type="GO" id="GO:0009252">
    <property type="term" value="P:peptidoglycan biosynthetic process"/>
    <property type="evidence" value="ECO:0007669"/>
    <property type="project" value="UniProtKB-UniRule"/>
</dbReference>
<comment type="similarity">
    <text evidence="6">Belongs to the SEDS family. MrdB/RodA subfamily.</text>
</comment>
<dbReference type="InterPro" id="IPR001182">
    <property type="entry name" value="FtsW/RodA"/>
</dbReference>
<feature type="transmembrane region" description="Helical" evidence="6">
    <location>
        <begin position="321"/>
        <end position="342"/>
    </location>
</feature>
<dbReference type="GO" id="GO:0008955">
    <property type="term" value="F:peptidoglycan glycosyltransferase activity"/>
    <property type="evidence" value="ECO:0007669"/>
    <property type="project" value="UniProtKB-UniRule"/>
</dbReference>
<feature type="transmembrane region" description="Helical" evidence="6">
    <location>
        <begin position="228"/>
        <end position="249"/>
    </location>
</feature>